<evidence type="ECO:0000313" key="1">
    <source>
        <dbReference type="EMBL" id="MFC3964380.1"/>
    </source>
</evidence>
<evidence type="ECO:0000313" key="2">
    <source>
        <dbReference type="Proteomes" id="UP001595696"/>
    </source>
</evidence>
<dbReference type="EMBL" id="JBHSAX010000017">
    <property type="protein sequence ID" value="MFC3964380.1"/>
    <property type="molecule type" value="Genomic_DNA"/>
</dbReference>
<dbReference type="SUPFAM" id="SSF55144">
    <property type="entry name" value="LigT-like"/>
    <property type="match status" value="1"/>
</dbReference>
<dbReference type="Pfam" id="PF13563">
    <property type="entry name" value="2_5_RNA_ligase2"/>
    <property type="match status" value="1"/>
</dbReference>
<dbReference type="InterPro" id="IPR009097">
    <property type="entry name" value="Cyclic_Pdiesterase"/>
</dbReference>
<dbReference type="Proteomes" id="UP001595696">
    <property type="component" value="Unassembled WGS sequence"/>
</dbReference>
<keyword evidence="2" id="KW-1185">Reference proteome</keyword>
<keyword evidence="1" id="KW-0436">Ligase</keyword>
<dbReference type="Gene3D" id="3.90.1140.10">
    <property type="entry name" value="Cyclic phosphodiesterase"/>
    <property type="match status" value="1"/>
</dbReference>
<dbReference type="GO" id="GO:0016874">
    <property type="term" value="F:ligase activity"/>
    <property type="evidence" value="ECO:0007669"/>
    <property type="project" value="UniProtKB-KW"/>
</dbReference>
<organism evidence="1 2">
    <name type="scientific">Nocardia jiangsuensis</name>
    <dbReference type="NCBI Taxonomy" id="1691563"/>
    <lineage>
        <taxon>Bacteria</taxon>
        <taxon>Bacillati</taxon>
        <taxon>Actinomycetota</taxon>
        <taxon>Actinomycetes</taxon>
        <taxon>Mycobacteriales</taxon>
        <taxon>Nocardiaceae</taxon>
        <taxon>Nocardia</taxon>
    </lineage>
</organism>
<dbReference type="RefSeq" id="WP_378614139.1">
    <property type="nucleotide sequence ID" value="NZ_JBHSAX010000017.1"/>
</dbReference>
<name>A0ABV8DW57_9NOCA</name>
<proteinExistence type="predicted"/>
<gene>
    <name evidence="1" type="ORF">ACFO0B_20550</name>
</gene>
<reference evidence="2" key="1">
    <citation type="journal article" date="2019" name="Int. J. Syst. Evol. Microbiol.">
        <title>The Global Catalogue of Microorganisms (GCM) 10K type strain sequencing project: providing services to taxonomists for standard genome sequencing and annotation.</title>
        <authorList>
            <consortium name="The Broad Institute Genomics Platform"/>
            <consortium name="The Broad Institute Genome Sequencing Center for Infectious Disease"/>
            <person name="Wu L."/>
            <person name="Ma J."/>
        </authorList>
    </citation>
    <scope>NUCLEOTIDE SEQUENCE [LARGE SCALE GENOMIC DNA]</scope>
    <source>
        <strain evidence="2">CGMCC 4.7330</strain>
    </source>
</reference>
<accession>A0ABV8DW57</accession>
<protein>
    <submittedName>
        <fullName evidence="1">2'-5' RNA ligase family protein</fullName>
    </submittedName>
</protein>
<comment type="caution">
    <text evidence="1">The sequence shown here is derived from an EMBL/GenBank/DDBJ whole genome shotgun (WGS) entry which is preliminary data.</text>
</comment>
<sequence length="216" mass="24192">MAIEETSHDEHAVTRDHWWWRPGWSIGKSFYTWHITFRSASPVRELSDVFAPTLSAVPTMELVSAEGLHITVQGIGFTDVVPRSDVDRIVDATRRNLAELARFTVTIGPPIVDSETIQLPIADPEPLRAVRDRLQTAIAEVWGAANVPDQGSAYRPHLTVSYSTGVAPIEELRGKLEADQFDGYTITDMVSEVSLIELNRDHGRYEWREVTSVALQ</sequence>